<feature type="transmembrane region" description="Helical" evidence="4">
    <location>
        <begin position="341"/>
        <end position="361"/>
    </location>
</feature>
<dbReference type="SUPFAM" id="SSF48264">
    <property type="entry name" value="Cytochrome P450"/>
    <property type="match status" value="1"/>
</dbReference>
<gene>
    <name evidence="6" type="primary">TPT</name>
    <name evidence="6" type="ORF">AK812_SmicGene31017</name>
</gene>
<evidence type="ECO:0000256" key="2">
    <source>
        <dbReference type="PIRSR" id="PIRSR602401-1"/>
    </source>
</evidence>
<feature type="compositionally biased region" description="Pro residues" evidence="3">
    <location>
        <begin position="1108"/>
        <end position="1127"/>
    </location>
</feature>
<dbReference type="PANTHER" id="PTHR24305:SF166">
    <property type="entry name" value="CYTOCHROME P450 12A4, MITOCHONDRIAL-RELATED"/>
    <property type="match status" value="1"/>
</dbReference>
<dbReference type="OrthoDB" id="6418713at2759"/>
<keyword evidence="4" id="KW-1133">Transmembrane helix</keyword>
<keyword evidence="2" id="KW-0408">Iron</keyword>
<feature type="region of interest" description="Disordered" evidence="3">
    <location>
        <begin position="126"/>
        <end position="152"/>
    </location>
</feature>
<keyword evidence="4" id="KW-0812">Transmembrane</keyword>
<dbReference type="CDD" id="cd00302">
    <property type="entry name" value="cytochrome_P450"/>
    <property type="match status" value="1"/>
</dbReference>
<name>A0A1Q9CXW8_SYMMI</name>
<feature type="compositionally biased region" description="Basic and acidic residues" evidence="3">
    <location>
        <begin position="1128"/>
        <end position="1174"/>
    </location>
</feature>
<dbReference type="Proteomes" id="UP000186817">
    <property type="component" value="Unassembled WGS sequence"/>
</dbReference>
<feature type="compositionally biased region" description="Acidic residues" evidence="3">
    <location>
        <begin position="527"/>
        <end position="549"/>
    </location>
</feature>
<comment type="similarity">
    <text evidence="1">Belongs to the cytochrome P450 family.</text>
</comment>
<evidence type="ECO:0000256" key="3">
    <source>
        <dbReference type="SAM" id="MobiDB-lite"/>
    </source>
</evidence>
<feature type="compositionally biased region" description="Low complexity" evidence="3">
    <location>
        <begin position="942"/>
        <end position="964"/>
    </location>
</feature>
<feature type="region of interest" description="Disordered" evidence="3">
    <location>
        <begin position="1108"/>
        <end position="1175"/>
    </location>
</feature>
<organism evidence="6 7">
    <name type="scientific">Symbiodinium microadriaticum</name>
    <name type="common">Dinoflagellate</name>
    <name type="synonym">Zooxanthella microadriatica</name>
    <dbReference type="NCBI Taxonomy" id="2951"/>
    <lineage>
        <taxon>Eukaryota</taxon>
        <taxon>Sar</taxon>
        <taxon>Alveolata</taxon>
        <taxon>Dinophyceae</taxon>
        <taxon>Suessiales</taxon>
        <taxon>Symbiodiniaceae</taxon>
        <taxon>Symbiodinium</taxon>
    </lineage>
</organism>
<evidence type="ECO:0000313" key="7">
    <source>
        <dbReference type="Proteomes" id="UP000186817"/>
    </source>
</evidence>
<keyword evidence="2" id="KW-0349">Heme</keyword>
<dbReference type="Gene3D" id="1.10.630.10">
    <property type="entry name" value="Cytochrome P450"/>
    <property type="match status" value="1"/>
</dbReference>
<evidence type="ECO:0000313" key="6">
    <source>
        <dbReference type="EMBL" id="OLP87735.1"/>
    </source>
</evidence>
<accession>A0A1Q9CXW8</accession>
<feature type="compositionally biased region" description="Basic and acidic residues" evidence="3">
    <location>
        <begin position="600"/>
        <end position="614"/>
    </location>
</feature>
<dbReference type="InterPro" id="IPR001128">
    <property type="entry name" value="Cyt_P450"/>
</dbReference>
<keyword evidence="7" id="KW-1185">Reference proteome</keyword>
<feature type="domain" description="Sugar phosphate transporter" evidence="5">
    <location>
        <begin position="159"/>
        <end position="405"/>
    </location>
</feature>
<feature type="compositionally biased region" description="Pro residues" evidence="3">
    <location>
        <begin position="1026"/>
        <end position="1055"/>
    </location>
</feature>
<dbReference type="PANTHER" id="PTHR24305">
    <property type="entry name" value="CYTOCHROME P450"/>
    <property type="match status" value="1"/>
</dbReference>
<feature type="compositionally biased region" description="Low complexity" evidence="3">
    <location>
        <begin position="1002"/>
        <end position="1025"/>
    </location>
</feature>
<feature type="transmembrane region" description="Helical" evidence="4">
    <location>
        <begin position="274"/>
        <end position="293"/>
    </location>
</feature>
<dbReference type="PRINTS" id="PR00463">
    <property type="entry name" value="EP450I"/>
</dbReference>
<dbReference type="Pfam" id="PF00067">
    <property type="entry name" value="p450"/>
    <property type="match status" value="1"/>
</dbReference>
<evidence type="ECO:0000259" key="5">
    <source>
        <dbReference type="Pfam" id="PF03151"/>
    </source>
</evidence>
<feature type="transmembrane region" description="Helical" evidence="4">
    <location>
        <begin position="300"/>
        <end position="321"/>
    </location>
</feature>
<feature type="transmembrane region" description="Helical" evidence="4">
    <location>
        <begin position="190"/>
        <end position="209"/>
    </location>
</feature>
<protein>
    <submittedName>
        <fullName evidence="6">Triose phosphate/phosphate translocator TPT, chloroplastic</fullName>
    </submittedName>
</protein>
<keyword evidence="4" id="KW-0472">Membrane</keyword>
<dbReference type="GO" id="GO:0005506">
    <property type="term" value="F:iron ion binding"/>
    <property type="evidence" value="ECO:0007669"/>
    <property type="project" value="InterPro"/>
</dbReference>
<dbReference type="InterPro" id="IPR002401">
    <property type="entry name" value="Cyt_P450_E_grp-I"/>
</dbReference>
<dbReference type="Pfam" id="PF03151">
    <property type="entry name" value="TPT"/>
    <property type="match status" value="1"/>
</dbReference>
<keyword evidence="2" id="KW-0479">Metal-binding</keyword>
<feature type="compositionally biased region" description="Low complexity" evidence="3">
    <location>
        <begin position="977"/>
        <end position="989"/>
    </location>
</feature>
<feature type="transmembrane region" description="Helical" evidence="4">
    <location>
        <begin position="161"/>
        <end position="178"/>
    </location>
</feature>
<feature type="compositionally biased region" description="Pro residues" evidence="3">
    <location>
        <begin position="990"/>
        <end position="1001"/>
    </location>
</feature>
<feature type="compositionally biased region" description="Low complexity" evidence="3">
    <location>
        <begin position="1056"/>
        <end position="1067"/>
    </location>
</feature>
<dbReference type="InterPro" id="IPR050121">
    <property type="entry name" value="Cytochrome_P450_monoxygenase"/>
</dbReference>
<dbReference type="EMBL" id="LSRX01000845">
    <property type="protein sequence ID" value="OLP87735.1"/>
    <property type="molecule type" value="Genomic_DNA"/>
</dbReference>
<dbReference type="InterPro" id="IPR036396">
    <property type="entry name" value="Cyt_P450_sf"/>
</dbReference>
<dbReference type="GO" id="GO:0004497">
    <property type="term" value="F:monooxygenase activity"/>
    <property type="evidence" value="ECO:0007669"/>
    <property type="project" value="InterPro"/>
</dbReference>
<feature type="compositionally biased region" description="Pro residues" evidence="3">
    <location>
        <begin position="965"/>
        <end position="976"/>
    </location>
</feature>
<dbReference type="InterPro" id="IPR004853">
    <property type="entry name" value="Sugar_P_trans_dom"/>
</dbReference>
<sequence>MVLSCFSLRRAWPLDLKKAKVTRVSDQACRSKQCHGAMMAMPSGSRSVRRRSLTFVLALALLWLAIALRCTESTQSFVSPYHGQAGLPLRSRVRMATATGFKEDEDEDQSGKQSDDYPELSAKALGREPGTCDPFDPKSAEYCSPTEPESSPLISKRTLKLGALFVLWYALNIGYNIGNKLVLTALPTPWSSATWELFFGLPYVGFLWLTGLRKRPELTWSGLKLLIPPAFFLACTHVFGVISFGAGAISFTHVCKATEPVWTALISALVFREFLPVPVYLSLIPIIFGVSLASAHELSFTWISFIAATGSAVTSASKAILGKKVLDGKSLGKNLTPGNMFAVLTILGCFMILPASMLIEGPSKFSAAWAHARATGYTAQRLWIMLSVSGFLYYTYNEVAFLALKEPGHHRRAPVCPRKESEEMKVRPISPVISVGHSGRCKQMQARMLDKWSVAALHVECEGTGALEAEAEVEDVPGVMAPVGRGAASTSASASSAPVPSSGEGTDGLEVAMASNRGSVADVGCPPEEEEGVEVTELTEDNSDGEESSELASKGETPPGQPVFSALFYLKVGEGVGGGVEVSREAVGIEALKSRRGGKGKGEGKGKHGKEWRPRGKPAVVRVDADAIGRHCEITGAHGSSIQAMVPWLKAMSEQGIYTVSQDKTMKRWKPKMSSPGKYELEAELQVKLKESATSLLFSGGWLFCGLWDGQVQAFAQDGTEAILQGNDMHFEAWFHQQAPCAWKLPFRMKPRVGGQYGLAMLDLATLKAWIRMREPSCELVEYCGKQRSLYLETKYISVTKLLPPTKAVADMLEFQGHIIVAPAYAEGNLKIFDGEGNLKSETAALEAGPILQVWSPGHACCVPMLVDRMAPCSCGNEWKLDCQGGNWIQQKRRCKRLTMSYPPSYPAYPTSAAYPPNYDPQAYAYPPQQSYGQERPEARPADGAPPAAPPAATAPAPAADYYSQPPPQAAPPSQPDPYYDYYRQYYGYPPQPQAYPPSEPPAQAAPAAPAPAPDYSASASYPPASSYPPTPAPAPAGYPPTYHPQPAPGYPAYPPAEAYAPPAAQYNDPARPPAPVPQPDYSHYAHAYPAYQAPAYAYPQPYGYPPPPGPPGYPAPYPPPPGPPTDRPNERNDRAPSPNRRDDRKRPRDGRDGRDRNDRLDKRPKETAPDPTKKLLQHVQAHKAWNIFWLEAMDPPQRPASNPNVTVLILATGSGSKSRSSFGFLMAASRQPQKQKDRQRECARELLAQVEQLLASKSEADLRTWCQVPESAEADISQDASLDKLKGMISNRLATTGSKGSQSVDLEFSNPSSCVITSYAAYEEDNSEPDLAAMDFFAPDASAQLEEAQKLGGLLRLRWYLAVVKAIRKGKDDKRGENSPYRPLALGVGFATDENVAKARALRAAEVRAEVLTEAMFLKPISQAVAFADMQALAERRTVLAALAGGVSLLAIRWLRSAKVERFRVVPGHWLLGVLSQLGPGAKFITQKIEEWSLMYGQEGVFEMNLAGSRSVVVCSWEQAHHILARRPFKVTRGSKIQNASDIFAFLFTSEGERWKRERRVLAPPFSSKSVESHIPAIEEVVQQLLTEIAKDARGGEVDFSALLPLYSAEVVGGGALGQELQLLETRNAEITSDIKRLFQAVQLRYFSPVPYWKIPGLAWLVDNGAEISRRFDRRSEEILKNASRSRKSIAQKLMDMDGDRFTHKELLENITGLFVAGTDTTSLTTCWAFYHLARDPEFQAKVAEEVRSLPDHEVSSAQLDSFPLLQALWLETLRCHGPLTFMELEPTEPVTLVGRKLPVGTTILLALRSILRNDPEVKKELGDDLHDFRPSRWLGPEGLNRHAPFDALPYGYGPRICVGMRLADYEARLAIAKVVQRFVLEKWEKPALTETMSTVGNQPEEPVAIGVRLRSL</sequence>
<comment type="cofactor">
    <cofactor evidence="2">
        <name>heme</name>
        <dbReference type="ChEBI" id="CHEBI:30413"/>
    </cofactor>
</comment>
<dbReference type="GO" id="GO:0020037">
    <property type="term" value="F:heme binding"/>
    <property type="evidence" value="ECO:0007669"/>
    <property type="project" value="InterPro"/>
</dbReference>
<feature type="binding site" description="axial binding residue" evidence="2">
    <location>
        <position position="1859"/>
    </location>
    <ligand>
        <name>heme</name>
        <dbReference type="ChEBI" id="CHEBI:30413"/>
    </ligand>
    <ligandPart>
        <name>Fe</name>
        <dbReference type="ChEBI" id="CHEBI:18248"/>
    </ligandPart>
</feature>
<evidence type="ECO:0000256" key="1">
    <source>
        <dbReference type="ARBA" id="ARBA00010617"/>
    </source>
</evidence>
<feature type="region of interest" description="Disordered" evidence="3">
    <location>
        <begin position="923"/>
        <end position="1082"/>
    </location>
</feature>
<feature type="region of interest" description="Disordered" evidence="3">
    <location>
        <begin position="482"/>
        <end position="559"/>
    </location>
</feature>
<evidence type="ECO:0000256" key="4">
    <source>
        <dbReference type="SAM" id="Phobius"/>
    </source>
</evidence>
<feature type="transmembrane region" description="Helical" evidence="4">
    <location>
        <begin position="230"/>
        <end position="254"/>
    </location>
</feature>
<dbReference type="SUPFAM" id="SSF103481">
    <property type="entry name" value="Multidrug resistance efflux transporter EmrE"/>
    <property type="match status" value="1"/>
</dbReference>
<feature type="region of interest" description="Disordered" evidence="3">
    <location>
        <begin position="595"/>
        <end position="614"/>
    </location>
</feature>
<feature type="transmembrane region" description="Helical" evidence="4">
    <location>
        <begin position="382"/>
        <end position="404"/>
    </location>
</feature>
<dbReference type="GO" id="GO:0016705">
    <property type="term" value="F:oxidoreductase activity, acting on paired donors, with incorporation or reduction of molecular oxygen"/>
    <property type="evidence" value="ECO:0007669"/>
    <property type="project" value="InterPro"/>
</dbReference>
<comment type="caution">
    <text evidence="6">The sequence shown here is derived from an EMBL/GenBank/DDBJ whole genome shotgun (WGS) entry which is preliminary data.</text>
</comment>
<feature type="compositionally biased region" description="Low complexity" evidence="3">
    <location>
        <begin position="487"/>
        <end position="502"/>
    </location>
</feature>
<dbReference type="InterPro" id="IPR037185">
    <property type="entry name" value="EmrE-like"/>
</dbReference>
<dbReference type="PRINTS" id="PR00385">
    <property type="entry name" value="P450"/>
</dbReference>
<reference evidence="6 7" key="1">
    <citation type="submission" date="2016-02" db="EMBL/GenBank/DDBJ databases">
        <title>Genome analysis of coral dinoflagellate symbionts highlights evolutionary adaptations to a symbiotic lifestyle.</title>
        <authorList>
            <person name="Aranda M."/>
            <person name="Li Y."/>
            <person name="Liew Y.J."/>
            <person name="Baumgarten S."/>
            <person name="Simakov O."/>
            <person name="Wilson M."/>
            <person name="Piel J."/>
            <person name="Ashoor H."/>
            <person name="Bougouffa S."/>
            <person name="Bajic V.B."/>
            <person name="Ryu T."/>
            <person name="Ravasi T."/>
            <person name="Bayer T."/>
            <person name="Micklem G."/>
            <person name="Kim H."/>
            <person name="Bhak J."/>
            <person name="Lajeunesse T.C."/>
            <person name="Voolstra C.R."/>
        </authorList>
    </citation>
    <scope>NUCLEOTIDE SEQUENCE [LARGE SCALE GENOMIC DNA]</scope>
    <source>
        <strain evidence="6 7">CCMP2467</strain>
    </source>
</reference>
<proteinExistence type="inferred from homology"/>